<dbReference type="SUPFAM" id="SSF102215">
    <property type="entry name" value="Creatininase"/>
    <property type="match status" value="1"/>
</dbReference>
<dbReference type="NCBIfam" id="TIGR03964">
    <property type="entry name" value="mycofact_creat"/>
    <property type="match status" value="1"/>
</dbReference>
<evidence type="ECO:0000256" key="5">
    <source>
        <dbReference type="ARBA" id="ARBA00024029"/>
    </source>
</evidence>
<dbReference type="Pfam" id="PF02633">
    <property type="entry name" value="Creatininase"/>
    <property type="match status" value="1"/>
</dbReference>
<dbReference type="PANTHER" id="PTHR35005:SF1">
    <property type="entry name" value="2-AMINO-5-FORMYLAMINO-6-RIBOSYLAMINOPYRIMIDIN-4(3H)-ONE 5'-MONOPHOSPHATE DEFORMYLASE"/>
    <property type="match status" value="1"/>
</dbReference>
<keyword evidence="4" id="KW-0862">Zinc</keyword>
<dbReference type="PANTHER" id="PTHR35005">
    <property type="entry name" value="3-DEHYDRO-SCYLLO-INOSOSE HYDROLASE"/>
    <property type="match status" value="1"/>
</dbReference>
<evidence type="ECO:0000313" key="7">
    <source>
        <dbReference type="Proteomes" id="UP000602395"/>
    </source>
</evidence>
<keyword evidence="3" id="KW-0378">Hydrolase</keyword>
<evidence type="ECO:0000256" key="4">
    <source>
        <dbReference type="ARBA" id="ARBA00022833"/>
    </source>
</evidence>
<accession>A0ABR7W7P7</accession>
<keyword evidence="2" id="KW-0479">Metal-binding</keyword>
<dbReference type="Proteomes" id="UP000602395">
    <property type="component" value="Unassembled WGS sequence"/>
</dbReference>
<proteinExistence type="inferred from homology"/>
<dbReference type="InterPro" id="IPR024087">
    <property type="entry name" value="Creatininase-like_sf"/>
</dbReference>
<evidence type="ECO:0000256" key="3">
    <source>
        <dbReference type="ARBA" id="ARBA00022801"/>
    </source>
</evidence>
<comment type="similarity">
    <text evidence="5">Belongs to the creatininase superfamily.</text>
</comment>
<keyword evidence="7" id="KW-1185">Reference proteome</keyword>
<reference evidence="6 7" key="1">
    <citation type="submission" date="2020-09" db="EMBL/GenBank/DDBJ databases">
        <title>Novel species in genus Gordonia.</title>
        <authorList>
            <person name="Zhang G."/>
        </authorList>
    </citation>
    <scope>NUCLEOTIDE SEQUENCE [LARGE SCALE GENOMIC DNA]</scope>
    <source>
        <strain evidence="6 7">ON-33</strain>
    </source>
</reference>
<sequence>MERRAALGQLCWPQLSDRSVTLLVPLGATEQHGPHLPLDTDSRIATTVACRAAERLSEDGPSAVADDGEEPRLVVAAPGINYGASGEHEGFPGTISVGHEALHLLLVEYGRSACRWADRLVFVNGHGGNGPTLAAAVDTLRYEGRDAAWFPCATPGADAHAGITETSVLLHFSPEDVSLSLAEAGNVTPVSALLPAMRAGGVAAVSTNGVLGDPTGASAEHGASVTDALVTTLVTAVGSWSVAESGRLA</sequence>
<evidence type="ECO:0000256" key="1">
    <source>
        <dbReference type="ARBA" id="ARBA00001947"/>
    </source>
</evidence>
<dbReference type="RefSeq" id="WP_190265838.1">
    <property type="nucleotide sequence ID" value="NZ_BAABAD010000003.1"/>
</dbReference>
<dbReference type="InterPro" id="IPR003785">
    <property type="entry name" value="Creatininase/forma_Hydrolase"/>
</dbReference>
<organism evidence="6 7">
    <name type="scientific">Gordonia hankookensis</name>
    <dbReference type="NCBI Taxonomy" id="589403"/>
    <lineage>
        <taxon>Bacteria</taxon>
        <taxon>Bacillati</taxon>
        <taxon>Actinomycetota</taxon>
        <taxon>Actinomycetes</taxon>
        <taxon>Mycobacteriales</taxon>
        <taxon>Gordoniaceae</taxon>
        <taxon>Gordonia</taxon>
    </lineage>
</organism>
<evidence type="ECO:0000256" key="2">
    <source>
        <dbReference type="ARBA" id="ARBA00022723"/>
    </source>
</evidence>
<gene>
    <name evidence="6" type="primary">mftE</name>
    <name evidence="6" type="ORF">IDF66_04485</name>
</gene>
<dbReference type="InterPro" id="IPR023871">
    <property type="entry name" value="MftE"/>
</dbReference>
<comment type="caution">
    <text evidence="6">The sequence shown here is derived from an EMBL/GenBank/DDBJ whole genome shotgun (WGS) entry which is preliminary data.</text>
</comment>
<evidence type="ECO:0000313" key="6">
    <source>
        <dbReference type="EMBL" id="MBD1318832.1"/>
    </source>
</evidence>
<comment type="cofactor">
    <cofactor evidence="1">
        <name>Zn(2+)</name>
        <dbReference type="ChEBI" id="CHEBI:29105"/>
    </cofactor>
</comment>
<protein>
    <submittedName>
        <fullName evidence="6">Mycofactocin biosynthesis peptidyl-dipeptidase MftE</fullName>
    </submittedName>
</protein>
<dbReference type="EMBL" id="JACWMS010000001">
    <property type="protein sequence ID" value="MBD1318832.1"/>
    <property type="molecule type" value="Genomic_DNA"/>
</dbReference>
<dbReference type="Gene3D" id="3.40.50.10310">
    <property type="entry name" value="Creatininase"/>
    <property type="match status" value="1"/>
</dbReference>
<name>A0ABR7W7P7_9ACTN</name>